<proteinExistence type="predicted"/>
<name>A0A0E9U821_ANGAN</name>
<reference evidence="1" key="2">
    <citation type="journal article" date="2015" name="Fish Shellfish Immunol.">
        <title>Early steps in the European eel (Anguilla anguilla)-Vibrio vulnificus interaction in the gills: Role of the RtxA13 toxin.</title>
        <authorList>
            <person name="Callol A."/>
            <person name="Pajuelo D."/>
            <person name="Ebbesson L."/>
            <person name="Teles M."/>
            <person name="MacKenzie S."/>
            <person name="Amaro C."/>
        </authorList>
    </citation>
    <scope>NUCLEOTIDE SEQUENCE</scope>
</reference>
<sequence>MRYEHIRTIVGNLHSFSLGVEIETHSFVVSFSLCRLLHSEGHIWGKEMKCSFKEA</sequence>
<dbReference type="AlphaFoldDB" id="A0A0E9U821"/>
<accession>A0A0E9U821</accession>
<evidence type="ECO:0000313" key="1">
    <source>
        <dbReference type="EMBL" id="JAH61108.1"/>
    </source>
</evidence>
<reference evidence="1" key="1">
    <citation type="submission" date="2014-11" db="EMBL/GenBank/DDBJ databases">
        <authorList>
            <person name="Amaro Gonzalez C."/>
        </authorList>
    </citation>
    <scope>NUCLEOTIDE SEQUENCE</scope>
</reference>
<organism evidence="1">
    <name type="scientific">Anguilla anguilla</name>
    <name type="common">European freshwater eel</name>
    <name type="synonym">Muraena anguilla</name>
    <dbReference type="NCBI Taxonomy" id="7936"/>
    <lineage>
        <taxon>Eukaryota</taxon>
        <taxon>Metazoa</taxon>
        <taxon>Chordata</taxon>
        <taxon>Craniata</taxon>
        <taxon>Vertebrata</taxon>
        <taxon>Euteleostomi</taxon>
        <taxon>Actinopterygii</taxon>
        <taxon>Neopterygii</taxon>
        <taxon>Teleostei</taxon>
        <taxon>Anguilliformes</taxon>
        <taxon>Anguillidae</taxon>
        <taxon>Anguilla</taxon>
    </lineage>
</organism>
<protein>
    <submittedName>
        <fullName evidence="1">Uncharacterized protein</fullName>
    </submittedName>
</protein>
<dbReference type="EMBL" id="GBXM01047469">
    <property type="protein sequence ID" value="JAH61108.1"/>
    <property type="molecule type" value="Transcribed_RNA"/>
</dbReference>